<name>A0AAJ8KCW5_9TREE</name>
<dbReference type="EMBL" id="CP144545">
    <property type="protein sequence ID" value="WVW85014.1"/>
    <property type="molecule type" value="Genomic_DNA"/>
</dbReference>
<dbReference type="PANTHER" id="PTHR35192">
    <property type="entry name" value="PROTEIN, PUTATIVE-RELATED"/>
    <property type="match status" value="1"/>
</dbReference>
<keyword evidence="4" id="KW-1185">Reference proteome</keyword>
<dbReference type="InterPro" id="IPR038955">
    <property type="entry name" value="PriA/CPL1_fungi"/>
</dbReference>
<reference evidence="3" key="2">
    <citation type="submission" date="2024-02" db="EMBL/GenBank/DDBJ databases">
        <title>Comparative genomics of Cryptococcus and Kwoniella reveals pathogenesis evolution and contrasting modes of karyotype evolution via chromosome fusion or intercentromeric recombination.</title>
        <authorList>
            <person name="Coelho M.A."/>
            <person name="David-Palma M."/>
            <person name="Shea T."/>
            <person name="Bowers K."/>
            <person name="McGinley-Smith S."/>
            <person name="Mohammad A.W."/>
            <person name="Gnirke A."/>
            <person name="Yurkov A.M."/>
            <person name="Nowrousian M."/>
            <person name="Sun S."/>
            <person name="Cuomo C.A."/>
            <person name="Heitman J."/>
        </authorList>
    </citation>
    <scope>NUCLEOTIDE SEQUENCE</scope>
    <source>
        <strain evidence="3">CBS 10118</strain>
    </source>
</reference>
<accession>A0AAJ8KCW5</accession>
<reference evidence="3" key="1">
    <citation type="submission" date="2013-07" db="EMBL/GenBank/DDBJ databases">
        <authorList>
            <consortium name="The Broad Institute Genome Sequencing Platform"/>
            <person name="Cuomo C."/>
            <person name="Litvintseva A."/>
            <person name="Chen Y."/>
            <person name="Heitman J."/>
            <person name="Sun S."/>
            <person name="Springer D."/>
            <person name="Dromer F."/>
            <person name="Young S.K."/>
            <person name="Zeng Q."/>
            <person name="Gargeya S."/>
            <person name="Fitzgerald M."/>
            <person name="Abouelleil A."/>
            <person name="Alvarado L."/>
            <person name="Berlin A.M."/>
            <person name="Chapman S.B."/>
            <person name="Dewar J."/>
            <person name="Goldberg J."/>
            <person name="Griggs A."/>
            <person name="Gujja S."/>
            <person name="Hansen M."/>
            <person name="Howarth C."/>
            <person name="Imamovic A."/>
            <person name="Larimer J."/>
            <person name="McCowan C."/>
            <person name="Murphy C."/>
            <person name="Pearson M."/>
            <person name="Priest M."/>
            <person name="Roberts A."/>
            <person name="Saif S."/>
            <person name="Shea T."/>
            <person name="Sykes S."/>
            <person name="Wortman J."/>
            <person name="Nusbaum C."/>
            <person name="Birren B."/>
        </authorList>
    </citation>
    <scope>NUCLEOTIDE SEQUENCE</scope>
    <source>
        <strain evidence="3">CBS 10118</strain>
    </source>
</reference>
<dbReference type="RefSeq" id="XP_065726466.1">
    <property type="nucleotide sequence ID" value="XM_065870394.1"/>
</dbReference>
<proteinExistence type="predicted"/>
<dbReference type="Pfam" id="PF21671">
    <property type="entry name" value="CPL1-like"/>
    <property type="match status" value="1"/>
</dbReference>
<evidence type="ECO:0000313" key="4">
    <source>
        <dbReference type="Proteomes" id="UP000092730"/>
    </source>
</evidence>
<evidence type="ECO:0000256" key="1">
    <source>
        <dbReference type="SAM" id="SignalP"/>
    </source>
</evidence>
<dbReference type="GeneID" id="30210084"/>
<evidence type="ECO:0000313" key="3">
    <source>
        <dbReference type="EMBL" id="WVW85014.1"/>
    </source>
</evidence>
<dbReference type="AlphaFoldDB" id="A0AAJ8KCW5"/>
<dbReference type="Proteomes" id="UP000092730">
    <property type="component" value="Chromosome 5"/>
</dbReference>
<evidence type="ECO:0000259" key="2">
    <source>
        <dbReference type="Pfam" id="PF21671"/>
    </source>
</evidence>
<protein>
    <recommendedName>
        <fullName evidence="2">Protein CPL1-like domain-containing protein</fullName>
    </recommendedName>
</protein>
<feature type="domain" description="Protein CPL1-like" evidence="2">
    <location>
        <begin position="225"/>
        <end position="286"/>
    </location>
</feature>
<gene>
    <name evidence="3" type="ORF">I302_107050</name>
</gene>
<dbReference type="KEGG" id="kbi:30210084"/>
<feature type="signal peptide" evidence="1">
    <location>
        <begin position="1"/>
        <end position="20"/>
    </location>
</feature>
<sequence>MSRILFGLSLLAGLIPFVAADGLFIGCSQSYPYQDASNSFPSGSFSSATDCAAQCGGYTYSYLFYYGQCVCSNTGPSATSLTDGDEDTCAQRSSISVNIVSTTFDSTTCYSDQDFAAADFPGLYPITDPKQCLNSCANDRLAVLQSEDSAGWYCGCASSTDSTPVSCTDTSLFVFNHPAGATASGLARRNAREAVAQAKRDRIFNVCPGGMTACLVPGLEKNEAWECIDTQNDMESCGGCLHGTFNNATTAVGVSCAKPGVKLGAATCAAGKCLISECKDGFKLVDSQCVVRA</sequence>
<feature type="chain" id="PRO_5042521386" description="Protein CPL1-like domain-containing protein" evidence="1">
    <location>
        <begin position="21"/>
        <end position="293"/>
    </location>
</feature>
<dbReference type="InterPro" id="IPR048661">
    <property type="entry name" value="CPL1-like"/>
</dbReference>
<dbReference type="PANTHER" id="PTHR35192:SF2">
    <property type="entry name" value="APPLE DOMAIN-CONTAINING PROTEIN"/>
    <property type="match status" value="1"/>
</dbReference>
<keyword evidence="1" id="KW-0732">Signal</keyword>
<organism evidence="3 4">
    <name type="scientific">Kwoniella bestiolae CBS 10118</name>
    <dbReference type="NCBI Taxonomy" id="1296100"/>
    <lineage>
        <taxon>Eukaryota</taxon>
        <taxon>Fungi</taxon>
        <taxon>Dikarya</taxon>
        <taxon>Basidiomycota</taxon>
        <taxon>Agaricomycotina</taxon>
        <taxon>Tremellomycetes</taxon>
        <taxon>Tremellales</taxon>
        <taxon>Cryptococcaceae</taxon>
        <taxon>Kwoniella</taxon>
    </lineage>
</organism>